<evidence type="ECO:0000256" key="2">
    <source>
        <dbReference type="ARBA" id="ARBA00022679"/>
    </source>
</evidence>
<evidence type="ECO:0008006" key="5">
    <source>
        <dbReference type="Google" id="ProtNLM"/>
    </source>
</evidence>
<dbReference type="RefSeq" id="WP_245863198.1">
    <property type="nucleotide sequence ID" value="NZ_BAAAHU010000049.1"/>
</dbReference>
<organism evidence="3 4">
    <name type="scientific">Streptomyces thermogriseus</name>
    <dbReference type="NCBI Taxonomy" id="75292"/>
    <lineage>
        <taxon>Bacteria</taxon>
        <taxon>Bacillati</taxon>
        <taxon>Actinomycetota</taxon>
        <taxon>Actinomycetes</taxon>
        <taxon>Kitasatosporales</taxon>
        <taxon>Streptomycetaceae</taxon>
        <taxon>Streptomyces</taxon>
    </lineage>
</organism>
<accession>A0ABP4DPB8</accession>
<keyword evidence="4" id="KW-1185">Reference proteome</keyword>
<keyword evidence="2" id="KW-0808">Transferase</keyword>
<reference evidence="4" key="1">
    <citation type="journal article" date="2019" name="Int. J. Syst. Evol. Microbiol.">
        <title>The Global Catalogue of Microorganisms (GCM) 10K type strain sequencing project: providing services to taxonomists for standard genome sequencing and annotation.</title>
        <authorList>
            <consortium name="The Broad Institute Genomics Platform"/>
            <consortium name="The Broad Institute Genome Sequencing Center for Infectious Disease"/>
            <person name="Wu L."/>
            <person name="Ma J."/>
        </authorList>
    </citation>
    <scope>NUCLEOTIDE SEQUENCE [LARGE SCALE GENOMIC DNA]</scope>
    <source>
        <strain evidence="4">JCM 11269</strain>
    </source>
</reference>
<proteinExistence type="predicted"/>
<dbReference type="Proteomes" id="UP001501072">
    <property type="component" value="Unassembled WGS sequence"/>
</dbReference>
<comment type="caution">
    <text evidence="3">The sequence shown here is derived from an EMBL/GenBank/DDBJ whole genome shotgun (WGS) entry which is preliminary data.</text>
</comment>
<protein>
    <recommendedName>
        <fullName evidence="5">S-adenosyl-L-methionine-dependent methyltransferase</fullName>
    </recommendedName>
</protein>
<dbReference type="Gene3D" id="3.40.50.150">
    <property type="entry name" value="Vaccinia Virus protein VP39"/>
    <property type="match status" value="1"/>
</dbReference>
<keyword evidence="1" id="KW-0489">Methyltransferase</keyword>
<name>A0ABP4DPB8_9ACTN</name>
<evidence type="ECO:0000313" key="3">
    <source>
        <dbReference type="EMBL" id="GAA1013931.1"/>
    </source>
</evidence>
<dbReference type="Pfam" id="PF04072">
    <property type="entry name" value="LCM"/>
    <property type="match status" value="1"/>
</dbReference>
<dbReference type="InterPro" id="IPR029063">
    <property type="entry name" value="SAM-dependent_MTases_sf"/>
</dbReference>
<evidence type="ECO:0000313" key="4">
    <source>
        <dbReference type="Proteomes" id="UP001501072"/>
    </source>
</evidence>
<dbReference type="InterPro" id="IPR007213">
    <property type="entry name" value="Ppm1/Ppm2/Tcmp"/>
</dbReference>
<sequence>MGGCAPRSRESARPLTTRGRAVRSGIRRYVVLGAGLDTFVHRCELAGQVRGFEVDRRAALWNRQGALVPLDPSRIVHARVRGRMR</sequence>
<dbReference type="EMBL" id="BAAAHU010000049">
    <property type="protein sequence ID" value="GAA1013931.1"/>
    <property type="molecule type" value="Genomic_DNA"/>
</dbReference>
<evidence type="ECO:0000256" key="1">
    <source>
        <dbReference type="ARBA" id="ARBA00022603"/>
    </source>
</evidence>
<gene>
    <name evidence="3" type="ORF">GCM10009564_42160</name>
</gene>
<dbReference type="SUPFAM" id="SSF53335">
    <property type="entry name" value="S-adenosyl-L-methionine-dependent methyltransferases"/>
    <property type="match status" value="1"/>
</dbReference>